<dbReference type="SUPFAM" id="SSF53850">
    <property type="entry name" value="Periplasmic binding protein-like II"/>
    <property type="match status" value="1"/>
</dbReference>
<evidence type="ECO:0000256" key="1">
    <source>
        <dbReference type="SAM" id="SignalP"/>
    </source>
</evidence>
<keyword evidence="1" id="KW-0732">Signal</keyword>
<proteinExistence type="predicted"/>
<name>A0A4R5KSC1_9BACL</name>
<reference evidence="2 3" key="1">
    <citation type="submission" date="2019-03" db="EMBL/GenBank/DDBJ databases">
        <title>This is whole genome sequence of Paenibacillus sp MS74 strain.</title>
        <authorList>
            <person name="Trinh H.N."/>
        </authorList>
    </citation>
    <scope>NUCLEOTIDE SEQUENCE [LARGE SCALE GENOMIC DNA]</scope>
    <source>
        <strain evidence="2 3">MS74</strain>
    </source>
</reference>
<dbReference type="PROSITE" id="PS51257">
    <property type="entry name" value="PROKAR_LIPOPROTEIN"/>
    <property type="match status" value="1"/>
</dbReference>
<feature type="signal peptide" evidence="1">
    <location>
        <begin position="1"/>
        <end position="21"/>
    </location>
</feature>
<feature type="chain" id="PRO_5039072096" evidence="1">
    <location>
        <begin position="22"/>
        <end position="466"/>
    </location>
</feature>
<protein>
    <submittedName>
        <fullName evidence="2">Extracellular solute-binding protein</fullName>
    </submittedName>
</protein>
<dbReference type="Proteomes" id="UP000295636">
    <property type="component" value="Unassembled WGS sequence"/>
</dbReference>
<dbReference type="Gene3D" id="3.40.190.10">
    <property type="entry name" value="Periplasmic binding protein-like II"/>
    <property type="match status" value="2"/>
</dbReference>
<dbReference type="InterPro" id="IPR006059">
    <property type="entry name" value="SBP"/>
</dbReference>
<dbReference type="InterPro" id="IPR050490">
    <property type="entry name" value="Bact_solute-bd_prot1"/>
</dbReference>
<evidence type="ECO:0000313" key="2">
    <source>
        <dbReference type="EMBL" id="TDF98753.1"/>
    </source>
</evidence>
<dbReference type="PANTHER" id="PTHR43649">
    <property type="entry name" value="ARABINOSE-BINDING PROTEIN-RELATED"/>
    <property type="match status" value="1"/>
</dbReference>
<organism evidence="2 3">
    <name type="scientific">Paenibacillus piri</name>
    <dbReference type="NCBI Taxonomy" id="2547395"/>
    <lineage>
        <taxon>Bacteria</taxon>
        <taxon>Bacillati</taxon>
        <taxon>Bacillota</taxon>
        <taxon>Bacilli</taxon>
        <taxon>Bacillales</taxon>
        <taxon>Paenibacillaceae</taxon>
        <taxon>Paenibacillus</taxon>
    </lineage>
</organism>
<dbReference type="Pfam" id="PF13416">
    <property type="entry name" value="SBP_bac_8"/>
    <property type="match status" value="1"/>
</dbReference>
<dbReference type="EMBL" id="SMRT01000003">
    <property type="protein sequence ID" value="TDF98753.1"/>
    <property type="molecule type" value="Genomic_DNA"/>
</dbReference>
<dbReference type="PANTHER" id="PTHR43649:SF14">
    <property type="entry name" value="BLR3389 PROTEIN"/>
    <property type="match status" value="1"/>
</dbReference>
<dbReference type="OrthoDB" id="9795467at2"/>
<comment type="caution">
    <text evidence="2">The sequence shown here is derived from an EMBL/GenBank/DDBJ whole genome shotgun (WGS) entry which is preliminary data.</text>
</comment>
<accession>A0A4R5KSC1</accession>
<sequence length="466" mass="51326">MKRMKPIGTCLFIAAMLPSLVGCSQPAANNSPKNAEAGGAAPKTATLKIAYGEYGDTKPIKEWLGAAKKQFEEQHKGVTLEYVPINAGGNDYYTKLTLMLRSEQTSPDLVYEDSFMIGPDAKAGYLQPIPGIEQWSEWSSFYPAMQDIVKADGKVYGVMNNTDVQVIYYSKKLFEKAGLPTQWQPKNWQEIIDAGQAIKKLDSNLVPIWLYAGKALGEASTFRGFQVFLLGTENTMYNYDSKKWVTGGKGFDKTWKFLEQVTKLGLLEPQKYWTNTNASSIVNRELMPKHQVGMVFDGSWIGSNFLPTGPQPWAEGFDEYGVAKIPTSDGQNPSFTNQSGGWALSISAKSKNADLAAEFIKVASNKDNLALYNSLKGSIPPRSDVESHPVMQKGLETNKWLKESIKYVANTHYRPSIEGYPQISEVIARLTGDIAQGSATAEQAAEQYAKEVTKIAGADKVETATK</sequence>
<keyword evidence="3" id="KW-1185">Reference proteome</keyword>
<dbReference type="AlphaFoldDB" id="A0A4R5KSC1"/>
<gene>
    <name evidence="2" type="ORF">E1757_09510</name>
</gene>
<evidence type="ECO:0000313" key="3">
    <source>
        <dbReference type="Proteomes" id="UP000295636"/>
    </source>
</evidence>